<dbReference type="Pfam" id="PF20153">
    <property type="entry name" value="DUF6535"/>
    <property type="match status" value="1"/>
</dbReference>
<dbReference type="OrthoDB" id="3219854at2759"/>
<keyword evidence="1" id="KW-1133">Transmembrane helix</keyword>
<keyword evidence="1" id="KW-0812">Transmembrane</keyword>
<dbReference type="EMBL" id="LVVM01005449">
    <property type="protein sequence ID" value="OJA10539.1"/>
    <property type="molecule type" value="Genomic_DNA"/>
</dbReference>
<evidence type="ECO:0000313" key="3">
    <source>
        <dbReference type="EMBL" id="OJA10539.1"/>
    </source>
</evidence>
<protein>
    <recommendedName>
        <fullName evidence="2">DUF6535 domain-containing protein</fullName>
    </recommendedName>
</protein>
<reference evidence="3 4" key="1">
    <citation type="submission" date="2016-03" db="EMBL/GenBank/DDBJ databases">
        <title>Comparative genomics of the ectomycorrhizal sister species Rhizopogon vinicolor and Rhizopogon vesiculosus (Basidiomycota: Boletales) reveals a divergence of the mating type B locus.</title>
        <authorList>
            <person name="Mujic A.B."/>
            <person name="Kuo A."/>
            <person name="Tritt A."/>
            <person name="Lipzen A."/>
            <person name="Chen C."/>
            <person name="Johnson J."/>
            <person name="Sharma A."/>
            <person name="Barry K."/>
            <person name="Grigoriev I.V."/>
            <person name="Spatafora J.W."/>
        </authorList>
    </citation>
    <scope>NUCLEOTIDE SEQUENCE [LARGE SCALE GENOMIC DNA]</scope>
    <source>
        <strain evidence="3 4">AM-OR11-056</strain>
    </source>
</reference>
<feature type="transmembrane region" description="Helical" evidence="1">
    <location>
        <begin position="208"/>
        <end position="230"/>
    </location>
</feature>
<feature type="transmembrane region" description="Helical" evidence="1">
    <location>
        <begin position="152"/>
        <end position="170"/>
    </location>
</feature>
<keyword evidence="1" id="KW-0472">Membrane</keyword>
<dbReference type="Proteomes" id="UP000183567">
    <property type="component" value="Unassembled WGS sequence"/>
</dbReference>
<accession>A0A1J8PRX8</accession>
<feature type="transmembrane region" description="Helical" evidence="1">
    <location>
        <begin position="242"/>
        <end position="263"/>
    </location>
</feature>
<name>A0A1J8PRX8_9AGAM</name>
<evidence type="ECO:0000259" key="2">
    <source>
        <dbReference type="Pfam" id="PF20153"/>
    </source>
</evidence>
<dbReference type="InterPro" id="IPR045338">
    <property type="entry name" value="DUF6535"/>
</dbReference>
<sequence length="1032" mass="114788">MGDENQKEVLSFLLQKQNEILQALKHSTAEKVDKDVRLQFWETYEFVAEEVDSEFLERYNGDIDIIPTFVRFLAQNMVTIRLNADIMTLQAGLFSAVTTSFIIASQPNPQDTTNALLTQLILLTANGTSTPQSFALAPRAGYSSSAVWAQSLAYASLLLSLLAAFGAILGKQWLGYYKSNRYGHGSLEERGRRRQQKMEALRTWYFDAVVQSFPALLQVSLFLFGASLSINMWSQQQTIARVIICMTAFGIMLYGFSVLASLISSDCPFQTPVSVVMRLVWHVTEVRAEQLYDLCDFQYTPRYIRPGVSFVKLLLTGLASARSMLSALHRAVIHSVTSSIQPLRSLLPAQPHAPASCDLEFGILPSEAIEPYLPVISLSYEFPAVSIASSDAPSVKWLLETSTDPNVFIAACHLVPEVEWPFDFDVSGIISLLHRTLGSCFDTKDRLLAPAKDRALACATALVHLSGREYLRLDGEYYSAAQCPSQPRYLHFWHLLSWESLDADYALKINLGQKWIADYSYRFFRDTPTLSSASDATLLWLSQVLPYVFLLHKDIDELAQMEDLAVSIISMLLEAKVPQKAPSAQVLANCTLLAGILLGLNVDKTVLVKVDKSAAIDVLVTKLLACLQGCVDGAHPQHYASRAKKCLPHALRIIELTRAVPLDGSFFRTGLACCKEIFLDSSVVSDSESEDSGETQRRLFEAGAALHTAICIPQGPLGSVYQPDDPFLYWYGEFSWAHDARPSHEFDWLIDYIVELRELEGYEVEDALADAFLALSAMRGLGSRAKEAAYLEILLSSMGTEQPCRLRHAALRATYEARKTLVATVEDTDGYGNFREQILQLSPAILTAVSLSEDASAEGSRDVIFDEGRDGCYLKLIFTLVRNTEWHNRLCHDGHMDRCIGLLGEVADTNPHAFYLSGIFLRISAGSRSMDDLIYDGFSRDQLSPLIPGAWDAFPSVYLSGNDDCVEILPALAELTLDYLPSDRVALETLDERIDWVLDVLRKYSESQIIISAVEILRGVVRTRLNAPLVNI</sequence>
<comment type="caution">
    <text evidence="3">The sequence shown here is derived from an EMBL/GenBank/DDBJ whole genome shotgun (WGS) entry which is preliminary data.</text>
</comment>
<evidence type="ECO:0000313" key="4">
    <source>
        <dbReference type="Proteomes" id="UP000183567"/>
    </source>
</evidence>
<gene>
    <name evidence="3" type="ORF">AZE42_01717</name>
</gene>
<feature type="domain" description="DUF6535" evidence="2">
    <location>
        <begin position="41"/>
        <end position="234"/>
    </location>
</feature>
<proteinExistence type="predicted"/>
<evidence type="ECO:0000256" key="1">
    <source>
        <dbReference type="SAM" id="Phobius"/>
    </source>
</evidence>
<organism evidence="3 4">
    <name type="scientific">Rhizopogon vesiculosus</name>
    <dbReference type="NCBI Taxonomy" id="180088"/>
    <lineage>
        <taxon>Eukaryota</taxon>
        <taxon>Fungi</taxon>
        <taxon>Dikarya</taxon>
        <taxon>Basidiomycota</taxon>
        <taxon>Agaricomycotina</taxon>
        <taxon>Agaricomycetes</taxon>
        <taxon>Agaricomycetidae</taxon>
        <taxon>Boletales</taxon>
        <taxon>Suillineae</taxon>
        <taxon>Rhizopogonaceae</taxon>
        <taxon>Rhizopogon</taxon>
    </lineage>
</organism>
<keyword evidence="4" id="KW-1185">Reference proteome</keyword>
<dbReference type="AlphaFoldDB" id="A0A1J8PRX8"/>